<dbReference type="PANTHER" id="PTHR16308">
    <property type="entry name" value="UBIQUITIN ASSOCIATED PROTEIN 2-LIKE/LINGERER"/>
    <property type="match status" value="1"/>
</dbReference>
<sequence length="1453" mass="151978">MTSVGGSRTRGNWEQTQGQTQSQSQHKQRPQATAEQIRLAQMISDHNDADFEEKVKQFHSGSLTLGAHTVSLTAFSVALTGTICARVQFELLPDALSQSHSEIDSNIKLRHFIGHSVFPSATSLVDITGKDQDESMIALHDCNGDVNRAINVLLEGSPDTDSWEMVGKKKGVSGQKESAQTDGGDEGKENREKGGERDVARRRGGAPRRGRGASRGRDGEGTVCATGKFELLPDTLSQPQSESVDRKMGWMGPRQVELQAEERSEAVGEEVEEEVELEDEEGGFQLRAWGKFVCLSSGFFSFCMFSRDIPECQILGNANRIQLSIIHNPALQKLLKFLASEPAEYQLSLVRVGNQIDKGPRYDLSGDESTFNPADYTEPAQTEESYSSGSTWSNTGNLEPEDGNRLEFTGGEGTNYPRKFDSAPGAWRTATEEWGMEDWNEDLSETKIFTASSVASMPIPQENVTITAGQRIDLAVLLGKTPPTSSSEAEPASLEGSQPPSLSQSLVFSNSKQTASLSQSSSSAPYSQHSMVSMLSKGFGDVGDPKGTTGGSTTGSQFLEQFKTAQALAQLAAQHSHSGPPNAGPSTWDTSPTSLGQYDMKPQTEPVHSPFTKRQPYQPTSTSSSMMDAFLQDKATPASATSTLPLQSTPSSSSLPQAVTTPVSKPSGPTPGQQNSSSPADPQASSPLPLQQHKLKQQKKRASITTKIPALAVEMPGSADISGLNLQFGALQFGSEPVLPEYDASAAVATTTPGNQGQNSLYTSASNEQATALSNPSQMELYEPRASQTRRYPPSVSSSPQKDIQSKNGFSSMQTSQSLEAAAGSAVPVKPASESVVPPSVSNISSLADPSSGPTSLLTTSNQTPLSALGHEDASPSSLAPPQHNNSLPTQQSSLAPSSVRTSNTGLLHPSVDGDSSLHSSSFSSVSAVAPSSVPPPSSATSAAPVSHTGPVAPSSSVSSVSAQSALGPVSSLTMGLNSGAGVVSMAPPTAAASSSSSSSAALATAAPSSASSSRSTAASGKAPPNLPPGVPPLLPNPYIMAPGLLHPYPPQVYGYDDLQMLQTRIPLDYYSIPFATPTTALTGREGSLTSNPYSAGDLSKFGRGDASSPAPATTLAQPQQTQTQTHHTTQQPFLNPALPPGYSYTSLPYYTGVPGLPNTFQYGPAMFPVAPTSSKQHGVNVGVNASATAFQQASGYGSHGYSTGPSPSLQHPRLHPYAPPLHSSSPLALPGYEDLGQASAGSGDFCKGGYGTAVAAAAAAAAAASAQNKPASSVTGPGVGVSVTSSNTGVPDISGSVYTKTQSFEKQGFHTGTPSASFSLPSALGSGGPINPPAAAGYAPAPYMHILTPHQQPHSQMLHHHLQQDGQSGSGQRSQNASIQQKSQINKYLPLFSVLHGAPSPLSARSPCSTNPIPLVALSYERYSTVRRRMKKGHGGRSLNGERDLANIWIVT</sequence>
<feature type="region of interest" description="Disordered" evidence="4">
    <location>
        <begin position="160"/>
        <end position="224"/>
    </location>
</feature>
<feature type="compositionally biased region" description="Basic and acidic residues" evidence="4">
    <location>
        <begin position="185"/>
        <end position="201"/>
    </location>
</feature>
<gene>
    <name evidence="5" type="ORF">H4Q32_006439</name>
</gene>
<evidence type="ECO:0000313" key="5">
    <source>
        <dbReference type="EMBL" id="KAI2653078.1"/>
    </source>
</evidence>
<feature type="compositionally biased region" description="Low complexity" evidence="4">
    <location>
        <begin position="676"/>
        <end position="692"/>
    </location>
</feature>
<organism evidence="5 6">
    <name type="scientific">Labeo rohita</name>
    <name type="common">Indian major carp</name>
    <name type="synonym">Cyprinus rohita</name>
    <dbReference type="NCBI Taxonomy" id="84645"/>
    <lineage>
        <taxon>Eukaryota</taxon>
        <taxon>Metazoa</taxon>
        <taxon>Chordata</taxon>
        <taxon>Craniata</taxon>
        <taxon>Vertebrata</taxon>
        <taxon>Euteleostomi</taxon>
        <taxon>Actinopterygii</taxon>
        <taxon>Neopterygii</taxon>
        <taxon>Teleostei</taxon>
        <taxon>Ostariophysi</taxon>
        <taxon>Cypriniformes</taxon>
        <taxon>Cyprinidae</taxon>
        <taxon>Labeoninae</taxon>
        <taxon>Labeonini</taxon>
        <taxon>Labeo</taxon>
    </lineage>
</organism>
<feature type="region of interest" description="Disordered" evidence="4">
    <location>
        <begin position="783"/>
        <end position="959"/>
    </location>
</feature>
<feature type="compositionally biased region" description="Polar residues" evidence="4">
    <location>
        <begin position="575"/>
        <end position="596"/>
    </location>
</feature>
<feature type="region of interest" description="Disordered" evidence="4">
    <location>
        <begin position="1"/>
        <end position="34"/>
    </location>
</feature>
<feature type="compositionally biased region" description="Low complexity" evidence="4">
    <location>
        <begin position="638"/>
        <end position="658"/>
    </location>
</feature>
<keyword evidence="2" id="KW-0963">Cytoplasm</keyword>
<dbReference type="Gene3D" id="1.10.8.10">
    <property type="entry name" value="DNA helicase RuvA subunit, C-terminal domain"/>
    <property type="match status" value="2"/>
</dbReference>
<evidence type="ECO:0000256" key="1">
    <source>
        <dbReference type="ARBA" id="ARBA00004496"/>
    </source>
</evidence>
<dbReference type="SUPFAM" id="SSF46934">
    <property type="entry name" value="UBA-like"/>
    <property type="match status" value="2"/>
</dbReference>
<protein>
    <submittedName>
        <fullName evidence="5">Ubiquitin-associated protein 2</fullName>
    </submittedName>
</protein>
<evidence type="ECO:0000256" key="3">
    <source>
        <dbReference type="ARBA" id="ARBA00022553"/>
    </source>
</evidence>
<feature type="region of interest" description="Disordered" evidence="4">
    <location>
        <begin position="480"/>
        <end position="529"/>
    </location>
</feature>
<reference evidence="5 6" key="1">
    <citation type="submission" date="2022-01" db="EMBL/GenBank/DDBJ databases">
        <title>A high-quality chromosome-level genome assembly of rohu carp, Labeo rohita.</title>
        <authorList>
            <person name="Arick M.A. II"/>
            <person name="Hsu C.-Y."/>
            <person name="Magbanua Z."/>
            <person name="Pechanova O."/>
            <person name="Grover C."/>
            <person name="Miller E."/>
            <person name="Thrash A."/>
            <person name="Ezzel L."/>
            <person name="Alam S."/>
            <person name="Benzie J."/>
            <person name="Hamilton M."/>
            <person name="Karsi A."/>
            <person name="Lawrence M.L."/>
            <person name="Peterson D.G."/>
        </authorList>
    </citation>
    <scope>NUCLEOTIDE SEQUENCE [LARGE SCALE GENOMIC DNA]</scope>
    <source>
        <strain evidence="6">BAU-BD-2019</strain>
        <tissue evidence="5">Blood</tissue>
    </source>
</reference>
<feature type="compositionally biased region" description="Polar residues" evidence="4">
    <location>
        <begin position="379"/>
        <end position="397"/>
    </location>
</feature>
<comment type="subcellular location">
    <subcellularLocation>
        <location evidence="1">Cytoplasm</location>
    </subcellularLocation>
</comment>
<name>A0ABQ8LR19_LABRO</name>
<feature type="compositionally biased region" description="Low complexity" evidence="4">
    <location>
        <begin position="481"/>
        <end position="493"/>
    </location>
</feature>
<feature type="compositionally biased region" description="Polar residues" evidence="4">
    <location>
        <begin position="1081"/>
        <end position="1094"/>
    </location>
</feature>
<feature type="compositionally biased region" description="Low complexity" evidence="4">
    <location>
        <begin position="910"/>
        <end position="932"/>
    </location>
</feature>
<proteinExistence type="predicted"/>
<feature type="compositionally biased region" description="Polar residues" evidence="4">
    <location>
        <begin position="615"/>
        <end position="626"/>
    </location>
</feature>
<feature type="compositionally biased region" description="Low complexity" evidence="4">
    <location>
        <begin position="1008"/>
        <end position="1020"/>
    </location>
</feature>
<feature type="compositionally biased region" description="Low complexity" evidence="4">
    <location>
        <begin position="1365"/>
        <end position="1376"/>
    </location>
</feature>
<evidence type="ECO:0000256" key="4">
    <source>
        <dbReference type="SAM" id="MobiDB-lite"/>
    </source>
</evidence>
<feature type="compositionally biased region" description="Polar residues" evidence="4">
    <location>
        <begin position="495"/>
        <end position="508"/>
    </location>
</feature>
<feature type="region of interest" description="Disordered" evidence="4">
    <location>
        <begin position="1081"/>
        <end position="1138"/>
    </location>
</feature>
<evidence type="ECO:0000256" key="2">
    <source>
        <dbReference type="ARBA" id="ARBA00022490"/>
    </source>
</evidence>
<keyword evidence="3" id="KW-0597">Phosphoprotein</keyword>
<keyword evidence="6" id="KW-1185">Reference proteome</keyword>
<dbReference type="EMBL" id="JACTAM010000019">
    <property type="protein sequence ID" value="KAI2653078.1"/>
    <property type="molecule type" value="Genomic_DNA"/>
</dbReference>
<dbReference type="InterPro" id="IPR009060">
    <property type="entry name" value="UBA-like_sf"/>
</dbReference>
<dbReference type="CDD" id="cd14277">
    <property type="entry name" value="UBA_UBP2_like"/>
    <property type="match status" value="1"/>
</dbReference>
<feature type="compositionally biased region" description="Low complexity" evidence="4">
    <location>
        <begin position="509"/>
        <end position="529"/>
    </location>
</feature>
<dbReference type="Proteomes" id="UP000830375">
    <property type="component" value="Unassembled WGS sequence"/>
</dbReference>
<comment type="caution">
    <text evidence="5">The sequence shown here is derived from an EMBL/GenBank/DDBJ whole genome shotgun (WGS) entry which is preliminary data.</text>
</comment>
<evidence type="ECO:0000313" key="6">
    <source>
        <dbReference type="Proteomes" id="UP000830375"/>
    </source>
</evidence>
<accession>A0ABQ8LR19</accession>
<feature type="region of interest" description="Disordered" evidence="4">
    <location>
        <begin position="569"/>
        <end position="702"/>
    </location>
</feature>
<feature type="compositionally biased region" description="Low complexity" evidence="4">
    <location>
        <begin position="939"/>
        <end position="959"/>
    </location>
</feature>
<feature type="compositionally biased region" description="Polar residues" evidence="4">
    <location>
        <begin position="786"/>
        <end position="819"/>
    </location>
</feature>
<feature type="region of interest" description="Disordered" evidence="4">
    <location>
        <begin position="1353"/>
        <end position="1381"/>
    </location>
</feature>
<feature type="compositionally biased region" description="Polar residues" evidence="4">
    <location>
        <begin position="1"/>
        <end position="14"/>
    </location>
</feature>
<dbReference type="Pfam" id="PF12478">
    <property type="entry name" value="UBAP2-Lig"/>
    <property type="match status" value="1"/>
</dbReference>
<feature type="compositionally biased region" description="Polar residues" evidence="4">
    <location>
        <begin position="875"/>
        <end position="906"/>
    </location>
</feature>
<dbReference type="InterPro" id="IPR051833">
    <property type="entry name" value="TC-DDR_regulator"/>
</dbReference>
<feature type="region of interest" description="Disordered" evidence="4">
    <location>
        <begin position="360"/>
        <end position="425"/>
    </location>
</feature>
<feature type="compositionally biased region" description="Basic residues" evidence="4">
    <location>
        <begin position="693"/>
        <end position="702"/>
    </location>
</feature>
<feature type="compositionally biased region" description="Basic residues" evidence="4">
    <location>
        <begin position="202"/>
        <end position="214"/>
    </location>
</feature>
<feature type="compositionally biased region" description="Low complexity" evidence="4">
    <location>
        <begin position="1107"/>
        <end position="1133"/>
    </location>
</feature>
<feature type="compositionally biased region" description="Low complexity" evidence="4">
    <location>
        <begin position="15"/>
        <end position="25"/>
    </location>
</feature>
<dbReference type="InterPro" id="IPR022166">
    <property type="entry name" value="UBAP2/Lig"/>
</dbReference>
<feature type="compositionally biased region" description="Low complexity" evidence="4">
    <location>
        <begin position="825"/>
        <end position="861"/>
    </location>
</feature>
<feature type="region of interest" description="Disordered" evidence="4">
    <location>
        <begin position="1008"/>
        <end position="1030"/>
    </location>
</feature>
<dbReference type="PANTHER" id="PTHR16308:SF18">
    <property type="entry name" value="UBIQUITIN-ASSOCIATED PROTEIN 2-LIKE"/>
    <property type="match status" value="1"/>
</dbReference>